<accession>A0A4Y2UB99</accession>
<organism evidence="1 2">
    <name type="scientific">Araneus ventricosus</name>
    <name type="common">Orbweaver spider</name>
    <name type="synonym">Epeira ventricosa</name>
    <dbReference type="NCBI Taxonomy" id="182803"/>
    <lineage>
        <taxon>Eukaryota</taxon>
        <taxon>Metazoa</taxon>
        <taxon>Ecdysozoa</taxon>
        <taxon>Arthropoda</taxon>
        <taxon>Chelicerata</taxon>
        <taxon>Arachnida</taxon>
        <taxon>Araneae</taxon>
        <taxon>Araneomorphae</taxon>
        <taxon>Entelegynae</taxon>
        <taxon>Araneoidea</taxon>
        <taxon>Araneidae</taxon>
        <taxon>Araneus</taxon>
    </lineage>
</organism>
<sequence length="91" mass="10415">MSVRQEISARQAVSLTTIAIAAGYVREDPFPIEEIRRKSEFYFIFASVWSGKKSTVNLYFLGMDSSCDNLFLYRPPSTRELSKQIFRGGHT</sequence>
<dbReference type="EMBL" id="BGPR01035195">
    <property type="protein sequence ID" value="GBO09902.1"/>
    <property type="molecule type" value="Genomic_DNA"/>
</dbReference>
<comment type="caution">
    <text evidence="1">The sequence shown here is derived from an EMBL/GenBank/DDBJ whole genome shotgun (WGS) entry which is preliminary data.</text>
</comment>
<evidence type="ECO:0000313" key="1">
    <source>
        <dbReference type="EMBL" id="GBO09902.1"/>
    </source>
</evidence>
<protein>
    <submittedName>
        <fullName evidence="1">Uncharacterized protein</fullName>
    </submittedName>
</protein>
<reference evidence="1 2" key="1">
    <citation type="journal article" date="2019" name="Sci. Rep.">
        <title>Orb-weaving spider Araneus ventricosus genome elucidates the spidroin gene catalogue.</title>
        <authorList>
            <person name="Kono N."/>
            <person name="Nakamura H."/>
            <person name="Ohtoshi R."/>
            <person name="Moran D.A.P."/>
            <person name="Shinohara A."/>
            <person name="Yoshida Y."/>
            <person name="Fujiwara M."/>
            <person name="Mori M."/>
            <person name="Tomita M."/>
            <person name="Arakawa K."/>
        </authorList>
    </citation>
    <scope>NUCLEOTIDE SEQUENCE [LARGE SCALE GENOMIC DNA]</scope>
</reference>
<name>A0A4Y2UB99_ARAVE</name>
<dbReference type="Proteomes" id="UP000499080">
    <property type="component" value="Unassembled WGS sequence"/>
</dbReference>
<gene>
    <name evidence="1" type="ORF">AVEN_257780_1</name>
</gene>
<dbReference type="AlphaFoldDB" id="A0A4Y2UB99"/>
<keyword evidence="2" id="KW-1185">Reference proteome</keyword>
<proteinExistence type="predicted"/>
<evidence type="ECO:0000313" key="2">
    <source>
        <dbReference type="Proteomes" id="UP000499080"/>
    </source>
</evidence>